<dbReference type="InterPro" id="IPR044730">
    <property type="entry name" value="RNase_H-like_dom_plant"/>
</dbReference>
<dbReference type="GO" id="GO:0003676">
    <property type="term" value="F:nucleic acid binding"/>
    <property type="evidence" value="ECO:0007669"/>
    <property type="project" value="InterPro"/>
</dbReference>
<dbReference type="Gene3D" id="3.30.420.10">
    <property type="entry name" value="Ribonuclease H-like superfamily/Ribonuclease H"/>
    <property type="match status" value="1"/>
</dbReference>
<dbReference type="AlphaFoldDB" id="A0A7J9EC61"/>
<evidence type="ECO:0000313" key="3">
    <source>
        <dbReference type="Proteomes" id="UP000593568"/>
    </source>
</evidence>
<keyword evidence="3" id="KW-1185">Reference proteome</keyword>
<dbReference type="InterPro" id="IPR036397">
    <property type="entry name" value="RNaseH_sf"/>
</dbReference>
<gene>
    <name evidence="2" type="ORF">Gotri_019065</name>
</gene>
<dbReference type="SUPFAM" id="SSF53098">
    <property type="entry name" value="Ribonuclease H-like"/>
    <property type="match status" value="1"/>
</dbReference>
<dbReference type="PANTHER" id="PTHR47723">
    <property type="entry name" value="OS05G0353850 PROTEIN"/>
    <property type="match status" value="1"/>
</dbReference>
<dbReference type="Pfam" id="PF13456">
    <property type="entry name" value="RVT_3"/>
    <property type="match status" value="1"/>
</dbReference>
<evidence type="ECO:0000259" key="1">
    <source>
        <dbReference type="Pfam" id="PF13456"/>
    </source>
</evidence>
<proteinExistence type="predicted"/>
<dbReference type="CDD" id="cd06222">
    <property type="entry name" value="RNase_H_like"/>
    <property type="match status" value="1"/>
</dbReference>
<organism evidence="2 3">
    <name type="scientific">Gossypium trilobum</name>
    <dbReference type="NCBI Taxonomy" id="34281"/>
    <lineage>
        <taxon>Eukaryota</taxon>
        <taxon>Viridiplantae</taxon>
        <taxon>Streptophyta</taxon>
        <taxon>Embryophyta</taxon>
        <taxon>Tracheophyta</taxon>
        <taxon>Spermatophyta</taxon>
        <taxon>Magnoliopsida</taxon>
        <taxon>eudicotyledons</taxon>
        <taxon>Gunneridae</taxon>
        <taxon>Pentapetalae</taxon>
        <taxon>rosids</taxon>
        <taxon>malvids</taxon>
        <taxon>Malvales</taxon>
        <taxon>Malvaceae</taxon>
        <taxon>Malvoideae</taxon>
        <taxon>Gossypium</taxon>
    </lineage>
</organism>
<name>A0A7J9EC61_9ROSI</name>
<dbReference type="Proteomes" id="UP000593568">
    <property type="component" value="Unassembled WGS sequence"/>
</dbReference>
<dbReference type="EMBL" id="JABEZW010000007">
    <property type="protein sequence ID" value="MBA0770428.1"/>
    <property type="molecule type" value="Genomic_DNA"/>
</dbReference>
<dbReference type="GO" id="GO:0004523">
    <property type="term" value="F:RNA-DNA hybrid ribonuclease activity"/>
    <property type="evidence" value="ECO:0007669"/>
    <property type="project" value="InterPro"/>
</dbReference>
<comment type="caution">
    <text evidence="2">The sequence shown here is derived from an EMBL/GenBank/DDBJ whole genome shotgun (WGS) entry which is preliminary data.</text>
</comment>
<dbReference type="InterPro" id="IPR053151">
    <property type="entry name" value="RNase_H-like"/>
</dbReference>
<sequence>MRDCPRYGASTETLVHALKGCLIARAILTLGGLDGRLLTKDYLYCIDWIEDVMRILEKKAEDEARVIWEKAKTLIQDFQIHNLVNKPVLPLTPALKKWEKSPCETVKINFDATVFNNKTGFGMIVCDSNGFVISGGGRFKNEEMTTEWVELYAFEEGIKIARSLNSANAILEADCASLVNRFKNCKEDITIIGYCTKVTFKMLEMFSTAIVKWANRSCNKVVDFMCKYAILNNCNA</sequence>
<dbReference type="InterPro" id="IPR012337">
    <property type="entry name" value="RNaseH-like_sf"/>
</dbReference>
<reference evidence="2 3" key="1">
    <citation type="journal article" date="2019" name="Genome Biol. Evol.">
        <title>Insights into the evolution of the New World diploid cottons (Gossypium, subgenus Houzingenia) based on genome sequencing.</title>
        <authorList>
            <person name="Grover C.E."/>
            <person name="Arick M.A. 2nd"/>
            <person name="Thrash A."/>
            <person name="Conover J.L."/>
            <person name="Sanders W.S."/>
            <person name="Peterson D.G."/>
            <person name="Frelichowski J.E."/>
            <person name="Scheffler J.A."/>
            <person name="Scheffler B.E."/>
            <person name="Wendel J.F."/>
        </authorList>
    </citation>
    <scope>NUCLEOTIDE SEQUENCE [LARGE SCALE GENOMIC DNA]</scope>
    <source>
        <strain evidence="2">8</strain>
        <tissue evidence="2">Leaf</tissue>
    </source>
</reference>
<feature type="domain" description="RNase H type-1" evidence="1">
    <location>
        <begin position="109"/>
        <end position="229"/>
    </location>
</feature>
<evidence type="ECO:0000313" key="2">
    <source>
        <dbReference type="EMBL" id="MBA0770428.1"/>
    </source>
</evidence>
<dbReference type="PANTHER" id="PTHR47723:SF19">
    <property type="entry name" value="POLYNUCLEOTIDYL TRANSFERASE, RIBONUCLEASE H-LIKE SUPERFAMILY PROTEIN"/>
    <property type="match status" value="1"/>
</dbReference>
<protein>
    <recommendedName>
        <fullName evidence="1">RNase H type-1 domain-containing protein</fullName>
    </recommendedName>
</protein>
<accession>A0A7J9EC61</accession>
<dbReference type="InterPro" id="IPR002156">
    <property type="entry name" value="RNaseH_domain"/>
</dbReference>